<keyword evidence="2 3" id="KW-0975">Bacterial flagellum</keyword>
<dbReference type="InterPro" id="IPR001029">
    <property type="entry name" value="Flagellin_N"/>
</dbReference>
<gene>
    <name evidence="6" type="ORF">GO499_15280</name>
</gene>
<evidence type="ECO:0000259" key="4">
    <source>
        <dbReference type="Pfam" id="PF00669"/>
    </source>
</evidence>
<evidence type="ECO:0000259" key="5">
    <source>
        <dbReference type="Pfam" id="PF00700"/>
    </source>
</evidence>
<feature type="domain" description="Flagellin C-terminal" evidence="5">
    <location>
        <begin position="331"/>
        <end position="415"/>
    </location>
</feature>
<keyword evidence="3" id="KW-0964">Secreted</keyword>
<dbReference type="GO" id="GO:0005576">
    <property type="term" value="C:extracellular region"/>
    <property type="evidence" value="ECO:0007669"/>
    <property type="project" value="UniProtKB-SubCell"/>
</dbReference>
<evidence type="ECO:0000313" key="7">
    <source>
        <dbReference type="Proteomes" id="UP000464495"/>
    </source>
</evidence>
<dbReference type="KEGG" id="amaq:GO499_15280"/>
<evidence type="ECO:0000256" key="1">
    <source>
        <dbReference type="ARBA" id="ARBA00005709"/>
    </source>
</evidence>
<keyword evidence="6" id="KW-0969">Cilium</keyword>
<evidence type="ECO:0000256" key="3">
    <source>
        <dbReference type="RuleBase" id="RU362073"/>
    </source>
</evidence>
<comment type="function">
    <text evidence="3">Flagellin is the subunit protein which polymerizes to form the filaments of bacterial flagella.</text>
</comment>
<evidence type="ECO:0000313" key="6">
    <source>
        <dbReference type="EMBL" id="QHQ36440.1"/>
    </source>
</evidence>
<dbReference type="PANTHER" id="PTHR42792:SF2">
    <property type="entry name" value="FLAGELLIN"/>
    <property type="match status" value="1"/>
</dbReference>
<dbReference type="InterPro" id="IPR046358">
    <property type="entry name" value="Flagellin_C"/>
</dbReference>
<dbReference type="AlphaFoldDB" id="A0A6P1T411"/>
<keyword evidence="6" id="KW-0966">Cell projection</keyword>
<organism evidence="6 7">
    <name type="scientific">Algicella marina</name>
    <dbReference type="NCBI Taxonomy" id="2683284"/>
    <lineage>
        <taxon>Bacteria</taxon>
        <taxon>Pseudomonadati</taxon>
        <taxon>Pseudomonadota</taxon>
        <taxon>Alphaproteobacteria</taxon>
        <taxon>Rhodobacterales</taxon>
        <taxon>Paracoccaceae</taxon>
        <taxon>Algicella</taxon>
    </lineage>
</organism>
<sequence length="416" mass="42698">MSSILTNNSAMVALQTLNSINKNLAMTQNEISTGKSIATAKDNSAIWAISQVMQSDVDGFDAISDSLGLGESTVAVGRNASERVTELLGDIKSKIVAAQEDNVDRDKLQTDLSSLRDQISGIVSAAQFNGQNLLSNTTTTGEGTIDVLASLDRDSIGNVTSNSISVAKQDLGQTDNTAGTAADQVGSNTAIAVGDSDVVSTFTSTSIVAGQTFAFDLTAGLSGGADVALTGSVSYVAREGDTMAVVVDQMVARLNYEVTNQGYGDSLSFSSTSTAGEISMTNNSENAVTVGTADVTEDTDGTAADGTIGGGLELLGDIDVSTADGAAAALAAIETLTQTAISASAEFGTSEKRIDIQQDFISKLTDSLKSGIGSLVDADMEQASARLQALQVQQQLGIQSLSIANQAPQNILSLFR</sequence>
<evidence type="ECO:0000256" key="2">
    <source>
        <dbReference type="ARBA" id="ARBA00023143"/>
    </source>
</evidence>
<comment type="similarity">
    <text evidence="1 3">Belongs to the bacterial flagellin family.</text>
</comment>
<dbReference type="Pfam" id="PF00700">
    <property type="entry name" value="Flagellin_C"/>
    <property type="match status" value="1"/>
</dbReference>
<name>A0A6P1T411_9RHOB</name>
<dbReference type="SUPFAM" id="SSF64518">
    <property type="entry name" value="Phase 1 flagellin"/>
    <property type="match status" value="1"/>
</dbReference>
<accession>A0A6P1T411</accession>
<dbReference type="PANTHER" id="PTHR42792">
    <property type="entry name" value="FLAGELLIN"/>
    <property type="match status" value="1"/>
</dbReference>
<reference evidence="6 7" key="1">
    <citation type="submission" date="2019-12" db="EMBL/GenBank/DDBJ databases">
        <title>Complete genome sequence of Algicella marina strain 9Alg 56(T) isolated from the red alga Tichocarpus crinitus.</title>
        <authorList>
            <person name="Kim S.-G."/>
            <person name="Nedashkovskaya O.I."/>
        </authorList>
    </citation>
    <scope>NUCLEOTIDE SEQUENCE [LARGE SCALE GENOMIC DNA]</scope>
    <source>
        <strain evidence="6 7">9Alg 56</strain>
    </source>
</reference>
<keyword evidence="7" id="KW-1185">Reference proteome</keyword>
<dbReference type="Pfam" id="PF00669">
    <property type="entry name" value="Flagellin_N"/>
    <property type="match status" value="1"/>
</dbReference>
<keyword evidence="6" id="KW-0282">Flagellum</keyword>
<dbReference type="GO" id="GO:0005198">
    <property type="term" value="F:structural molecule activity"/>
    <property type="evidence" value="ECO:0007669"/>
    <property type="project" value="UniProtKB-UniRule"/>
</dbReference>
<dbReference type="EMBL" id="CP046620">
    <property type="protein sequence ID" value="QHQ36440.1"/>
    <property type="molecule type" value="Genomic_DNA"/>
</dbReference>
<protein>
    <recommendedName>
        <fullName evidence="3">Flagellin</fullName>
    </recommendedName>
</protein>
<dbReference type="InterPro" id="IPR001492">
    <property type="entry name" value="Flagellin"/>
</dbReference>
<proteinExistence type="inferred from homology"/>
<dbReference type="RefSeq" id="WP_161862986.1">
    <property type="nucleotide sequence ID" value="NZ_CP046620.1"/>
</dbReference>
<dbReference type="Gene3D" id="1.20.1330.10">
    <property type="entry name" value="f41 fragment of flagellin, N-terminal domain"/>
    <property type="match status" value="2"/>
</dbReference>
<feature type="domain" description="Flagellin N-terminal" evidence="4">
    <location>
        <begin position="4"/>
        <end position="139"/>
    </location>
</feature>
<dbReference type="GO" id="GO:0009288">
    <property type="term" value="C:bacterial-type flagellum"/>
    <property type="evidence" value="ECO:0007669"/>
    <property type="project" value="UniProtKB-SubCell"/>
</dbReference>
<comment type="subcellular location">
    <subcellularLocation>
        <location evidence="3">Secreted</location>
    </subcellularLocation>
    <subcellularLocation>
        <location evidence="3">Bacterial flagellum</location>
    </subcellularLocation>
</comment>
<dbReference type="Proteomes" id="UP000464495">
    <property type="component" value="Chromosome"/>
</dbReference>